<dbReference type="OrthoDB" id="6428263at2759"/>
<dbReference type="Gene3D" id="3.40.630.30">
    <property type="match status" value="1"/>
</dbReference>
<dbReference type="GO" id="GO:0008080">
    <property type="term" value="F:N-acetyltransferase activity"/>
    <property type="evidence" value="ECO:0007669"/>
    <property type="project" value="InterPro"/>
</dbReference>
<dbReference type="EMBL" id="BMAO01021861">
    <property type="protein sequence ID" value="GFQ77940.1"/>
    <property type="molecule type" value="Genomic_DNA"/>
</dbReference>
<dbReference type="PANTHER" id="PTHR13538">
    <property type="entry name" value="N-ACETYLTRANSFERASE 6"/>
    <property type="match status" value="1"/>
</dbReference>
<dbReference type="PROSITE" id="PS51186">
    <property type="entry name" value="GNAT"/>
    <property type="match status" value="1"/>
</dbReference>
<dbReference type="CDD" id="cd04301">
    <property type="entry name" value="NAT_SF"/>
    <property type="match status" value="1"/>
</dbReference>
<evidence type="ECO:0000259" key="1">
    <source>
        <dbReference type="PROSITE" id="PS51186"/>
    </source>
</evidence>
<dbReference type="PANTHER" id="PTHR13538:SF4">
    <property type="entry name" value="N-ALPHA-ACETYLTRANSFERASE 80"/>
    <property type="match status" value="1"/>
</dbReference>
<proteinExistence type="predicted"/>
<evidence type="ECO:0000313" key="2">
    <source>
        <dbReference type="EMBL" id="GFQ77940.1"/>
    </source>
</evidence>
<dbReference type="GO" id="GO:0005737">
    <property type="term" value="C:cytoplasm"/>
    <property type="evidence" value="ECO:0007669"/>
    <property type="project" value="TreeGrafter"/>
</dbReference>
<evidence type="ECO:0000313" key="3">
    <source>
        <dbReference type="Proteomes" id="UP000887116"/>
    </source>
</evidence>
<comment type="caution">
    <text evidence="2">The sequence shown here is derived from an EMBL/GenBank/DDBJ whole genome shotgun (WGS) entry which is preliminary data.</text>
</comment>
<dbReference type="InterPro" id="IPR039840">
    <property type="entry name" value="NAA80"/>
</dbReference>
<name>A0A8X6IIR1_TRICU</name>
<accession>A0A8X6IIR1</accession>
<organism evidence="2 3">
    <name type="scientific">Trichonephila clavata</name>
    <name type="common">Joro spider</name>
    <name type="synonym">Nephila clavata</name>
    <dbReference type="NCBI Taxonomy" id="2740835"/>
    <lineage>
        <taxon>Eukaryota</taxon>
        <taxon>Metazoa</taxon>
        <taxon>Ecdysozoa</taxon>
        <taxon>Arthropoda</taxon>
        <taxon>Chelicerata</taxon>
        <taxon>Arachnida</taxon>
        <taxon>Araneae</taxon>
        <taxon>Araneomorphae</taxon>
        <taxon>Entelegynae</taxon>
        <taxon>Araneoidea</taxon>
        <taxon>Nephilidae</taxon>
        <taxon>Trichonephila</taxon>
    </lineage>
</organism>
<dbReference type="Pfam" id="PF00583">
    <property type="entry name" value="Acetyltransf_1"/>
    <property type="match status" value="1"/>
</dbReference>
<gene>
    <name evidence="2" type="primary">Naa80</name>
    <name evidence="2" type="ORF">TNCT_105561</name>
</gene>
<dbReference type="SUPFAM" id="SSF55729">
    <property type="entry name" value="Acyl-CoA N-acyltransferases (Nat)"/>
    <property type="match status" value="1"/>
</dbReference>
<dbReference type="AlphaFoldDB" id="A0A8X6IIR1"/>
<feature type="domain" description="N-acetyltransferase" evidence="1">
    <location>
        <begin position="9"/>
        <end position="154"/>
    </location>
</feature>
<dbReference type="InterPro" id="IPR016181">
    <property type="entry name" value="Acyl_CoA_acyltransferase"/>
</dbReference>
<dbReference type="InterPro" id="IPR000182">
    <property type="entry name" value="GNAT_dom"/>
</dbReference>
<protein>
    <submittedName>
        <fullName evidence="2">N-alpha-acetyltransferase 80</fullName>
    </submittedName>
</protein>
<keyword evidence="3" id="KW-1185">Reference proteome</keyword>
<sequence length="213" mass="24473">MKTDNLAVILLHEYPEYLDASATLLNSQWKRSFSARAHSLSRSCKDLPDSLLLLEKQPDGSKIVIGHSRLTRVLEDDNGCWIESVVIAENRRNKGYGRYLMSKTEEYAKKLNFCTAYLSTHDQQGFYECLGYIYCEPVSSISFQRIGLMKYPTSSVVKHNIENTHQTIQEIHQKEINVFPTLPPPPPPPPPILRTHPTCMKSTLEKYWMKKSL</sequence>
<dbReference type="Proteomes" id="UP000887116">
    <property type="component" value="Unassembled WGS sequence"/>
</dbReference>
<dbReference type="GO" id="GO:1905502">
    <property type="term" value="F:acetyl-CoA binding"/>
    <property type="evidence" value="ECO:0007669"/>
    <property type="project" value="TreeGrafter"/>
</dbReference>
<reference evidence="2" key="1">
    <citation type="submission" date="2020-07" db="EMBL/GenBank/DDBJ databases">
        <title>Multicomponent nature underlies the extraordinary mechanical properties of spider dragline silk.</title>
        <authorList>
            <person name="Kono N."/>
            <person name="Nakamura H."/>
            <person name="Mori M."/>
            <person name="Yoshida Y."/>
            <person name="Ohtoshi R."/>
            <person name="Malay A.D."/>
            <person name="Moran D.A.P."/>
            <person name="Tomita M."/>
            <person name="Numata K."/>
            <person name="Arakawa K."/>
        </authorList>
    </citation>
    <scope>NUCLEOTIDE SEQUENCE</scope>
</reference>